<dbReference type="STRING" id="913774.A0A0C3GY95"/>
<dbReference type="InParanoid" id="A0A0C3GY95"/>
<keyword evidence="5" id="KW-0378">Hydrolase</keyword>
<dbReference type="AlphaFoldDB" id="A0A0C3GY95"/>
<evidence type="ECO:0000256" key="4">
    <source>
        <dbReference type="ARBA" id="ARBA00049426"/>
    </source>
</evidence>
<keyword evidence="6" id="KW-1185">Reference proteome</keyword>
<organism evidence="5 6">
    <name type="scientific">Oidiodendron maius (strain Zn)</name>
    <dbReference type="NCBI Taxonomy" id="913774"/>
    <lineage>
        <taxon>Eukaryota</taxon>
        <taxon>Fungi</taxon>
        <taxon>Dikarya</taxon>
        <taxon>Ascomycota</taxon>
        <taxon>Pezizomycotina</taxon>
        <taxon>Leotiomycetes</taxon>
        <taxon>Leotiomycetes incertae sedis</taxon>
        <taxon>Myxotrichaceae</taxon>
        <taxon>Oidiodendron</taxon>
    </lineage>
</organism>
<dbReference type="InterPro" id="IPR013785">
    <property type="entry name" value="Aldolase_TIM"/>
</dbReference>
<reference evidence="6" key="2">
    <citation type="submission" date="2015-01" db="EMBL/GenBank/DDBJ databases">
        <title>Evolutionary Origins and Diversification of the Mycorrhizal Mutualists.</title>
        <authorList>
            <consortium name="DOE Joint Genome Institute"/>
            <consortium name="Mycorrhizal Genomics Consortium"/>
            <person name="Kohler A."/>
            <person name="Kuo A."/>
            <person name="Nagy L.G."/>
            <person name="Floudas D."/>
            <person name="Copeland A."/>
            <person name="Barry K.W."/>
            <person name="Cichocki N."/>
            <person name="Veneault-Fourrey C."/>
            <person name="LaButti K."/>
            <person name="Lindquist E.A."/>
            <person name="Lipzen A."/>
            <person name="Lundell T."/>
            <person name="Morin E."/>
            <person name="Murat C."/>
            <person name="Riley R."/>
            <person name="Ohm R."/>
            <person name="Sun H."/>
            <person name="Tunlid A."/>
            <person name="Henrissat B."/>
            <person name="Grigoriev I.V."/>
            <person name="Hibbett D.S."/>
            <person name="Martin F."/>
        </authorList>
    </citation>
    <scope>NUCLEOTIDE SEQUENCE [LARGE SCALE GENOMIC DNA]</scope>
    <source>
        <strain evidence="6">Zn</strain>
    </source>
</reference>
<proteinExistence type="inferred from homology"/>
<protein>
    <submittedName>
        <fullName evidence="5">Glycoside hydrolase family 36 protein</fullName>
    </submittedName>
</protein>
<dbReference type="PANTHER" id="PTHR31268:SF32">
    <property type="entry name" value="GALACTINOL--SUCROSE GALACTOSYLTRANSFERASE 2-RELATED"/>
    <property type="match status" value="1"/>
</dbReference>
<dbReference type="GO" id="GO:0047274">
    <property type="term" value="F:galactinol-sucrose galactosyltransferase activity"/>
    <property type="evidence" value="ECO:0007669"/>
    <property type="project" value="UniProtKB-EC"/>
</dbReference>
<dbReference type="OrthoDB" id="4664297at2759"/>
<evidence type="ECO:0000256" key="3">
    <source>
        <dbReference type="ARBA" id="ARBA00023277"/>
    </source>
</evidence>
<name>A0A0C3GY95_OIDMZ</name>
<comment type="catalytic activity">
    <reaction evidence="1">
        <text>Hydrolysis of terminal, non-reducing alpha-D-galactose residues in alpha-D-galactosides, including galactose oligosaccharides, galactomannans and galactolipids.</text>
        <dbReference type="EC" id="3.2.1.22"/>
    </reaction>
</comment>
<dbReference type="Pfam" id="PF05691">
    <property type="entry name" value="Raffinose_syn"/>
    <property type="match status" value="1"/>
</dbReference>
<accession>A0A0C3GY95</accession>
<evidence type="ECO:0000313" key="5">
    <source>
        <dbReference type="EMBL" id="KIM95186.1"/>
    </source>
</evidence>
<dbReference type="InterPro" id="IPR008811">
    <property type="entry name" value="Glycosyl_hydrolases_36"/>
</dbReference>
<dbReference type="EMBL" id="KN832887">
    <property type="protein sequence ID" value="KIM95186.1"/>
    <property type="molecule type" value="Genomic_DNA"/>
</dbReference>
<reference evidence="5 6" key="1">
    <citation type="submission" date="2014-04" db="EMBL/GenBank/DDBJ databases">
        <authorList>
            <consortium name="DOE Joint Genome Institute"/>
            <person name="Kuo A."/>
            <person name="Martino E."/>
            <person name="Perotto S."/>
            <person name="Kohler A."/>
            <person name="Nagy L.G."/>
            <person name="Floudas D."/>
            <person name="Copeland A."/>
            <person name="Barry K.W."/>
            <person name="Cichocki N."/>
            <person name="Veneault-Fourrey C."/>
            <person name="LaButti K."/>
            <person name="Lindquist E.A."/>
            <person name="Lipzen A."/>
            <person name="Lundell T."/>
            <person name="Morin E."/>
            <person name="Murat C."/>
            <person name="Sun H."/>
            <person name="Tunlid A."/>
            <person name="Henrissat B."/>
            <person name="Grigoriev I.V."/>
            <person name="Hibbett D.S."/>
            <person name="Martin F."/>
            <person name="Nordberg H.P."/>
            <person name="Cantor M.N."/>
            <person name="Hua S.X."/>
        </authorList>
    </citation>
    <scope>NUCLEOTIDE SEQUENCE [LARGE SCALE GENOMIC DNA]</scope>
    <source>
        <strain evidence="5 6">Zn</strain>
    </source>
</reference>
<dbReference type="SUPFAM" id="SSF51445">
    <property type="entry name" value="(Trans)glycosidases"/>
    <property type="match status" value="1"/>
</dbReference>
<dbReference type="HOGENOM" id="CLU_007443_0_0_1"/>
<comment type="catalytic activity">
    <reaction evidence="4">
        <text>alpha-D-galactosyl-(1-&gt;3)-1D-myo-inositol + sucrose = raffinose + myo-inositol</text>
        <dbReference type="Rhea" id="RHEA:20161"/>
        <dbReference type="ChEBI" id="CHEBI:16634"/>
        <dbReference type="ChEBI" id="CHEBI:17268"/>
        <dbReference type="ChEBI" id="CHEBI:17505"/>
        <dbReference type="ChEBI" id="CHEBI:17992"/>
        <dbReference type="EC" id="2.4.1.82"/>
    </reaction>
</comment>
<evidence type="ECO:0000256" key="1">
    <source>
        <dbReference type="ARBA" id="ARBA00001255"/>
    </source>
</evidence>
<dbReference type="Gene3D" id="3.20.20.70">
    <property type="entry name" value="Aldolase class I"/>
    <property type="match status" value="1"/>
</dbReference>
<dbReference type="GO" id="GO:0004557">
    <property type="term" value="F:alpha-galactosidase activity"/>
    <property type="evidence" value="ECO:0007669"/>
    <property type="project" value="UniProtKB-EC"/>
</dbReference>
<keyword evidence="3" id="KW-0119">Carbohydrate metabolism</keyword>
<gene>
    <name evidence="5" type="ORF">OIDMADRAFT_45161</name>
</gene>
<sequence>MPSATQIVFTPALGQVVTLPPGVAKVAVYATTPHPAELEARFTGGSAKFDEINLDSTADLFTDREFLTEVVLEEGEDFKSQKLDWLDVHDWEGWAWYRPRDTWIEAYHTSLSKLSPDTPTHNLLLHPTNINIDSNSVLAVFPASTQEIFVTLSGARDGEAPGIYARARRVKRGDKIKTHVGGKLTVHKGKITAIKGAVDVVCAEQGLPGTSFTKHEGESPFDRLGFCTWSSIGENVPLTLDLMDNLVQLLAKNEIPIGTFIIDDGWQDIRYGFNGHEKARGLWDFGTWDVMKAPLSDVVSLIKKTLPTVKDVGVWMTLAGYWNSIAPNSPLAKKYEMRTFKLNRDNVPGIVWHDDGFDGQQSGTITKPEDRFYCLPPPHLAYTFWRDYFSSCAEAGVTFAKVDNQAYGSYLDGVEGGEQFVAMWNGMTKAANDVFGENKVIHCMAHYERMFNGDIGMGIATGGKRIVIRNSDDFGLDRPNVHRNHIQYNIFNGMLNSQLCFIPDADMFMTGAQWPEYHAVLRAFFEGPILLADKPGASDLNVVRKLIGRSPQNVYETVTAPETIRLLARNVWERFLDAGEGPAIKGAAKFPNSNSASIVLWNARQDALYNSSDIIFEGDLIDALTGTELSSSSLKTLEVAIWLFTSGKAMSAALNSFPIYPEYDPVLSSPLLSISLPPEAMEVLTIAPFYQVGNVKIANLGLIDKYAGLAAVKNTNVAENKLTTEIIFDGILGFLVSGSSGDLDSKINLAIDNVPQQFSVVSKDGNLSLVQVDLTKLPTAQGKTSWIIELAFH</sequence>
<dbReference type="Proteomes" id="UP000054321">
    <property type="component" value="Unassembled WGS sequence"/>
</dbReference>
<comment type="similarity">
    <text evidence="2">Belongs to the glycosyl hydrolases 36 family.</text>
</comment>
<dbReference type="PANTHER" id="PTHR31268">
    <property type="match status" value="1"/>
</dbReference>
<evidence type="ECO:0000313" key="6">
    <source>
        <dbReference type="Proteomes" id="UP000054321"/>
    </source>
</evidence>
<dbReference type="InterPro" id="IPR017853">
    <property type="entry name" value="GH"/>
</dbReference>
<evidence type="ECO:0000256" key="2">
    <source>
        <dbReference type="ARBA" id="ARBA00007240"/>
    </source>
</evidence>